<feature type="domain" description="Integrase catalytic" evidence="5">
    <location>
        <begin position="456"/>
        <end position="617"/>
    </location>
</feature>
<dbReference type="EC" id="3.1.26.4" evidence="2"/>
<feature type="domain" description="Reverse transcriptase" evidence="4">
    <location>
        <begin position="1"/>
        <end position="80"/>
    </location>
</feature>
<dbReference type="Pfam" id="PF17919">
    <property type="entry name" value="RT_RNaseH_2"/>
    <property type="match status" value="1"/>
</dbReference>
<dbReference type="GO" id="GO:0003676">
    <property type="term" value="F:nucleic acid binding"/>
    <property type="evidence" value="ECO:0007669"/>
    <property type="project" value="InterPro"/>
</dbReference>
<name>A0AAV7Q9F3_PLEWA</name>
<comment type="similarity">
    <text evidence="1">Belongs to the beta type-B retroviral polymerase family. HERV class-II K(HML-2) pol subfamily.</text>
</comment>
<dbReference type="CDD" id="cd01647">
    <property type="entry name" value="RT_LTR"/>
    <property type="match status" value="1"/>
</dbReference>
<dbReference type="AlphaFoldDB" id="A0AAV7Q9F3"/>
<dbReference type="InterPro" id="IPR050951">
    <property type="entry name" value="Retrovirus_Pol_polyprotein"/>
</dbReference>
<dbReference type="InterPro" id="IPR012337">
    <property type="entry name" value="RNaseH-like_sf"/>
</dbReference>
<dbReference type="InterPro" id="IPR043502">
    <property type="entry name" value="DNA/RNA_pol_sf"/>
</dbReference>
<dbReference type="InterPro" id="IPR001584">
    <property type="entry name" value="Integrase_cat-core"/>
</dbReference>
<evidence type="ECO:0000259" key="4">
    <source>
        <dbReference type="PROSITE" id="PS50878"/>
    </source>
</evidence>
<dbReference type="InterPro" id="IPR043128">
    <property type="entry name" value="Rev_trsase/Diguanyl_cyclase"/>
</dbReference>
<dbReference type="CDD" id="cd09274">
    <property type="entry name" value="RNase_HI_RT_Ty3"/>
    <property type="match status" value="1"/>
</dbReference>
<evidence type="ECO:0000313" key="7">
    <source>
        <dbReference type="Proteomes" id="UP001066276"/>
    </source>
</evidence>
<dbReference type="InterPro" id="IPR000477">
    <property type="entry name" value="RT_dom"/>
</dbReference>
<keyword evidence="7" id="KW-1185">Reference proteome</keyword>
<dbReference type="Gene3D" id="3.30.70.270">
    <property type="match status" value="2"/>
</dbReference>
<reference evidence="6" key="1">
    <citation type="journal article" date="2022" name="bioRxiv">
        <title>Sequencing and chromosome-scale assembly of the giantPleurodeles waltlgenome.</title>
        <authorList>
            <person name="Brown T."/>
            <person name="Elewa A."/>
            <person name="Iarovenko S."/>
            <person name="Subramanian E."/>
            <person name="Araus A.J."/>
            <person name="Petzold A."/>
            <person name="Susuki M."/>
            <person name="Suzuki K.-i.T."/>
            <person name="Hayashi T."/>
            <person name="Toyoda A."/>
            <person name="Oliveira C."/>
            <person name="Osipova E."/>
            <person name="Leigh N.D."/>
            <person name="Simon A."/>
            <person name="Yun M.H."/>
        </authorList>
    </citation>
    <scope>NUCLEOTIDE SEQUENCE</scope>
    <source>
        <strain evidence="6">20211129_DDA</strain>
        <tissue evidence="6">Liver</tissue>
    </source>
</reference>
<dbReference type="FunFam" id="3.30.70.270:FF:000003">
    <property type="entry name" value="Transposon Ty3-G Gag-Pol polyprotein"/>
    <property type="match status" value="1"/>
</dbReference>
<protein>
    <recommendedName>
        <fullName evidence="3">Gypsy retrotransposon integrase-like protein 1</fullName>
        <ecNumber evidence="2">3.1.26.4</ecNumber>
    </recommendedName>
</protein>
<dbReference type="Pfam" id="PF00078">
    <property type="entry name" value="RVT_1"/>
    <property type="match status" value="1"/>
</dbReference>
<dbReference type="Pfam" id="PF17921">
    <property type="entry name" value="Integrase_H2C2"/>
    <property type="match status" value="1"/>
</dbReference>
<evidence type="ECO:0000313" key="6">
    <source>
        <dbReference type="EMBL" id="KAJ1136943.1"/>
    </source>
</evidence>
<dbReference type="GO" id="GO:0015074">
    <property type="term" value="P:DNA integration"/>
    <property type="evidence" value="ECO:0007669"/>
    <property type="project" value="InterPro"/>
</dbReference>
<dbReference type="SUPFAM" id="SSF53098">
    <property type="entry name" value="Ribonuclease H-like"/>
    <property type="match status" value="1"/>
</dbReference>
<dbReference type="GO" id="GO:0004523">
    <property type="term" value="F:RNA-DNA hybrid ribonuclease activity"/>
    <property type="evidence" value="ECO:0007669"/>
    <property type="project" value="UniProtKB-EC"/>
</dbReference>
<evidence type="ECO:0000256" key="2">
    <source>
        <dbReference type="ARBA" id="ARBA00012180"/>
    </source>
</evidence>
<evidence type="ECO:0000256" key="3">
    <source>
        <dbReference type="ARBA" id="ARBA00039658"/>
    </source>
</evidence>
<evidence type="ECO:0000259" key="5">
    <source>
        <dbReference type="PROSITE" id="PS50994"/>
    </source>
</evidence>
<dbReference type="InterPro" id="IPR036397">
    <property type="entry name" value="RNaseH_sf"/>
</dbReference>
<sequence>MPFGLASAAAVFHRIMQNILKGVEHVLCFQDDVLIYGNNKMEHDDTLRSVLRALHKAGMTLKKEKCQFGVSSVEYLGHKISEEGVKPKNDLVKGVKEALAPSNKQELSSFLGLAEYMAKFVRNFAIITAPLRTLLKKDTPFQWSSECQQAFCDIKEAIIHSPHLGKFDPKLKTYVTTDASGQGIGAMIYQKLNGQERIVAFTSKALNEAERRYSTIERETLACFWAIIHFKFLLWGLPCTIKTDHKPLINVFTTQGRERATPRIAKWLLGLEGYNFKVEYVPGDKNNIADFLSRSTGFDRVNGKDAEQENEWQASESILWLDLASLTQKEWIEETEKDQTLQLIKNKIINGWLDKAKDVEEPLKGYWNVRFELHVSNDLVMRGERIVPPCSLWTKLVELAHEGHLGRSLTKNKLHATYWFPRMNSEVERAVRDCWACTASDKSHSTCKATLSPVNIPEKPWDKLGLDILGPMCHLGNKGQNMFVLVDYHSHWTMFKIVRQITTFEAIKFLTEAFRREGIPSTLVTDNGVQFTSENMKEFLKKWGVYNFRTALYNPKANGLVERMNRLIKDCIQRAKVSGMQGEEALNEMLWSTVEYGAWIALYLTREEKTDLEKSRDFGQC</sequence>
<dbReference type="PROSITE" id="PS50994">
    <property type="entry name" value="INTEGRASE"/>
    <property type="match status" value="1"/>
</dbReference>
<dbReference type="Gene3D" id="1.10.340.70">
    <property type="match status" value="1"/>
</dbReference>
<dbReference type="InterPro" id="IPR041577">
    <property type="entry name" value="RT_RNaseH_2"/>
</dbReference>
<proteinExistence type="inferred from homology"/>
<dbReference type="FunFam" id="3.30.70.270:FF:000026">
    <property type="entry name" value="Transposon Ty3-G Gag-Pol polyprotein"/>
    <property type="match status" value="1"/>
</dbReference>
<evidence type="ECO:0000256" key="1">
    <source>
        <dbReference type="ARBA" id="ARBA00010879"/>
    </source>
</evidence>
<dbReference type="Proteomes" id="UP001066276">
    <property type="component" value="Chromosome 6"/>
</dbReference>
<dbReference type="InterPro" id="IPR041588">
    <property type="entry name" value="Integrase_H2C2"/>
</dbReference>
<dbReference type="SUPFAM" id="SSF56672">
    <property type="entry name" value="DNA/RNA polymerases"/>
    <property type="match status" value="1"/>
</dbReference>
<dbReference type="EMBL" id="JANPWB010000010">
    <property type="protein sequence ID" value="KAJ1136943.1"/>
    <property type="molecule type" value="Genomic_DNA"/>
</dbReference>
<dbReference type="Gene3D" id="3.30.420.10">
    <property type="entry name" value="Ribonuclease H-like superfamily/Ribonuclease H"/>
    <property type="match status" value="1"/>
</dbReference>
<dbReference type="PROSITE" id="PS50878">
    <property type="entry name" value="RT_POL"/>
    <property type="match status" value="1"/>
</dbReference>
<dbReference type="PANTHER" id="PTHR37984:SF15">
    <property type="entry name" value="INTEGRASE CATALYTIC DOMAIN-CONTAINING PROTEIN"/>
    <property type="match status" value="1"/>
</dbReference>
<organism evidence="6 7">
    <name type="scientific">Pleurodeles waltl</name>
    <name type="common">Iberian ribbed newt</name>
    <dbReference type="NCBI Taxonomy" id="8319"/>
    <lineage>
        <taxon>Eukaryota</taxon>
        <taxon>Metazoa</taxon>
        <taxon>Chordata</taxon>
        <taxon>Craniata</taxon>
        <taxon>Vertebrata</taxon>
        <taxon>Euteleostomi</taxon>
        <taxon>Amphibia</taxon>
        <taxon>Batrachia</taxon>
        <taxon>Caudata</taxon>
        <taxon>Salamandroidea</taxon>
        <taxon>Salamandridae</taxon>
        <taxon>Pleurodelinae</taxon>
        <taxon>Pleurodeles</taxon>
    </lineage>
</organism>
<dbReference type="PANTHER" id="PTHR37984">
    <property type="entry name" value="PROTEIN CBG26694"/>
    <property type="match status" value="1"/>
</dbReference>
<dbReference type="Pfam" id="PF00665">
    <property type="entry name" value="rve"/>
    <property type="match status" value="1"/>
</dbReference>
<accession>A0AAV7Q9F3</accession>
<dbReference type="FunFam" id="3.10.20.370:FF:000001">
    <property type="entry name" value="Retrovirus-related Pol polyprotein from transposon 17.6-like protein"/>
    <property type="match status" value="1"/>
</dbReference>
<gene>
    <name evidence="6" type="ORF">NDU88_003356</name>
</gene>
<comment type="caution">
    <text evidence="6">The sequence shown here is derived from an EMBL/GenBank/DDBJ whole genome shotgun (WGS) entry which is preliminary data.</text>
</comment>